<dbReference type="Proteomes" id="UP000007721">
    <property type="component" value="Chromosome"/>
</dbReference>
<dbReference type="InterPro" id="IPR000551">
    <property type="entry name" value="MerR-type_HTH_dom"/>
</dbReference>
<dbReference type="eggNOG" id="COG2230">
    <property type="taxonomic scope" value="Bacteria"/>
</dbReference>
<keyword evidence="3" id="KW-0808">Transferase</keyword>
<dbReference type="PANTHER" id="PTHR30204">
    <property type="entry name" value="REDOX-CYCLING DRUG-SENSING TRANSCRIPTIONAL ACTIVATOR SOXR"/>
    <property type="match status" value="1"/>
</dbReference>
<evidence type="ECO:0000313" key="4">
    <source>
        <dbReference type="Proteomes" id="UP000007721"/>
    </source>
</evidence>
<dbReference type="OrthoDB" id="9811000at2"/>
<organism evidence="3 4">
    <name type="scientific">Geotalea daltonii (strain DSM 22248 / JCM 15807 / FRC-32)</name>
    <name type="common">Geobacter daltonii</name>
    <dbReference type="NCBI Taxonomy" id="316067"/>
    <lineage>
        <taxon>Bacteria</taxon>
        <taxon>Pseudomonadati</taxon>
        <taxon>Thermodesulfobacteriota</taxon>
        <taxon>Desulfuromonadia</taxon>
        <taxon>Geobacterales</taxon>
        <taxon>Geobacteraceae</taxon>
        <taxon>Geotalea</taxon>
    </lineage>
</organism>
<dbReference type="InterPro" id="IPR009061">
    <property type="entry name" value="DNA-bd_dom_put_sf"/>
</dbReference>
<keyword evidence="4" id="KW-1185">Reference proteome</keyword>
<dbReference type="AlphaFoldDB" id="B9M8R3"/>
<proteinExistence type="predicted"/>
<evidence type="ECO:0000313" key="3">
    <source>
        <dbReference type="EMBL" id="ACM20409.1"/>
    </source>
</evidence>
<dbReference type="Pfam" id="PF13649">
    <property type="entry name" value="Methyltransf_25"/>
    <property type="match status" value="1"/>
</dbReference>
<accession>B9M8R3</accession>
<dbReference type="RefSeq" id="WP_012647138.1">
    <property type="nucleotide sequence ID" value="NC_011979.1"/>
</dbReference>
<dbReference type="SUPFAM" id="SSF46955">
    <property type="entry name" value="Putative DNA-binding domain"/>
    <property type="match status" value="1"/>
</dbReference>
<dbReference type="InterPro" id="IPR041698">
    <property type="entry name" value="Methyltransf_25"/>
</dbReference>
<dbReference type="Gene3D" id="1.10.1660.10">
    <property type="match status" value="1"/>
</dbReference>
<dbReference type="GO" id="GO:0032259">
    <property type="term" value="P:methylation"/>
    <property type="evidence" value="ECO:0007669"/>
    <property type="project" value="UniProtKB-KW"/>
</dbReference>
<dbReference type="Gene3D" id="3.40.50.150">
    <property type="entry name" value="Vaccinia Virus protein VP39"/>
    <property type="match status" value="1"/>
</dbReference>
<dbReference type="CDD" id="cd02440">
    <property type="entry name" value="AdoMet_MTases"/>
    <property type="match status" value="1"/>
</dbReference>
<dbReference type="HOGENOM" id="CLU_709504_0_0_7"/>
<reference evidence="3 4" key="1">
    <citation type="submission" date="2009-01" db="EMBL/GenBank/DDBJ databases">
        <title>Complete sequence of Geobacter sp. FRC-32.</title>
        <authorList>
            <consortium name="US DOE Joint Genome Institute"/>
            <person name="Lucas S."/>
            <person name="Copeland A."/>
            <person name="Lapidus A."/>
            <person name="Glavina del Rio T."/>
            <person name="Dalin E."/>
            <person name="Tice H."/>
            <person name="Bruce D."/>
            <person name="Goodwin L."/>
            <person name="Pitluck S."/>
            <person name="Saunders E."/>
            <person name="Brettin T."/>
            <person name="Detter J.C."/>
            <person name="Han C."/>
            <person name="Larimer F."/>
            <person name="Land M."/>
            <person name="Hauser L."/>
            <person name="Kyrpides N."/>
            <person name="Ovchinnikova G."/>
            <person name="Kostka J."/>
            <person name="Richardson P."/>
        </authorList>
    </citation>
    <scope>NUCLEOTIDE SEQUENCE [LARGE SCALE GENOMIC DNA]</scope>
    <source>
        <strain evidence="4">DSM 22248 / JCM 15807 / FRC-32</strain>
    </source>
</reference>
<dbReference type="EMBL" id="CP001390">
    <property type="protein sequence ID" value="ACM20409.1"/>
    <property type="molecule type" value="Genomic_DNA"/>
</dbReference>
<gene>
    <name evidence="3" type="ordered locus">Geob_2054</name>
</gene>
<dbReference type="SUPFAM" id="SSF53335">
    <property type="entry name" value="S-adenosyl-L-methionine-dependent methyltransferases"/>
    <property type="match status" value="1"/>
</dbReference>
<dbReference type="GO" id="GO:0008168">
    <property type="term" value="F:methyltransferase activity"/>
    <property type="evidence" value="ECO:0007669"/>
    <property type="project" value="UniProtKB-KW"/>
</dbReference>
<dbReference type="Pfam" id="PF13411">
    <property type="entry name" value="MerR_1"/>
    <property type="match status" value="1"/>
</dbReference>
<keyword evidence="1" id="KW-0238">DNA-binding</keyword>
<dbReference type="eggNOG" id="COG0789">
    <property type="taxonomic scope" value="Bacteria"/>
</dbReference>
<dbReference type="SMART" id="SM00422">
    <property type="entry name" value="HTH_MERR"/>
    <property type="match status" value="1"/>
</dbReference>
<name>B9M8R3_GEODF</name>
<evidence type="ECO:0000256" key="1">
    <source>
        <dbReference type="ARBA" id="ARBA00023125"/>
    </source>
</evidence>
<dbReference type="PANTHER" id="PTHR30204:SF90">
    <property type="entry name" value="HTH-TYPE TRANSCRIPTIONAL ACTIVATOR MTA"/>
    <property type="match status" value="1"/>
</dbReference>
<protein>
    <submittedName>
        <fullName evidence="3">Helix-turn-helix transcriptional regulator, MerR family, and SAM-dependent methyltransferase</fullName>
    </submittedName>
</protein>
<dbReference type="PROSITE" id="PS50937">
    <property type="entry name" value="HTH_MERR_2"/>
    <property type="match status" value="1"/>
</dbReference>
<evidence type="ECO:0000259" key="2">
    <source>
        <dbReference type="PROSITE" id="PS50937"/>
    </source>
</evidence>
<dbReference type="STRING" id="316067.Geob_2054"/>
<feature type="domain" description="HTH merR-type" evidence="2">
    <location>
        <begin position="1"/>
        <end position="70"/>
    </location>
</feature>
<sequence>MYKISQLARQFGLSRSTLLYYDRIGLLNPSARTEASYRLYSPSDRDRLSAICTFREAGLGIDDIRSILASETDDAAMVLRRRLYGVGEEIRALQTKQRLLAGMLKLKTEGGPASTVDKVMFVELLRAAGMDDNAMKQLHAEFERRAPEAHHQFLLSLGISEKEALLIRKWSADHEKELLTDYFFELYETMPRQGPGCLAATKKALSMLPPLPEKPDVLDLGCGSGAQTLVLAWEIDGHVTAVDNHRPFLDLLEKSALKAGLTDRIRTEQASMLDLRFEAEKFDMIWSEGALYILGIEQALHALRPLLKSGGCLAFTELTWLSDDLPAEVLDFWGEGYPAMRDVSGNLELAARCGYRIIGHFSLPREAWEEHYYQPLEKRLASFLAAHKDDAAAAEVANQFNTEISLYRQYPDSYGYVFYLLGKP</sequence>
<dbReference type="GO" id="GO:0003677">
    <property type="term" value="F:DNA binding"/>
    <property type="evidence" value="ECO:0007669"/>
    <property type="project" value="UniProtKB-KW"/>
</dbReference>
<dbReference type="InterPro" id="IPR047057">
    <property type="entry name" value="MerR_fam"/>
</dbReference>
<dbReference type="KEGG" id="geo:Geob_2054"/>
<keyword evidence="3" id="KW-0489">Methyltransferase</keyword>
<dbReference type="InterPro" id="IPR029063">
    <property type="entry name" value="SAM-dependent_MTases_sf"/>
</dbReference>
<dbReference type="GO" id="GO:0003700">
    <property type="term" value="F:DNA-binding transcription factor activity"/>
    <property type="evidence" value="ECO:0007669"/>
    <property type="project" value="InterPro"/>
</dbReference>